<reference evidence="3 4" key="1">
    <citation type="submission" date="2019-11" db="EMBL/GenBank/DDBJ databases">
        <title>Escherichia alba sp. nov. isolated from the gut of plastic-eating superworms Zophobas atratus.</title>
        <authorList>
            <person name="Yang Y."/>
        </authorList>
    </citation>
    <scope>NUCLEOTIDE SEQUENCE [LARGE SCALE GENOMIC DNA]</scope>
    <source>
        <strain evidence="4">BIT-B35</strain>
    </source>
</reference>
<gene>
    <name evidence="3" type="ORF">GJV78_00125</name>
</gene>
<feature type="domain" description="Spore coat protein U/FanG" evidence="2">
    <location>
        <begin position="184"/>
        <end position="313"/>
    </location>
</feature>
<dbReference type="Pfam" id="PF05229">
    <property type="entry name" value="SCPU"/>
    <property type="match status" value="1"/>
</dbReference>
<proteinExistence type="predicted"/>
<dbReference type="PANTHER" id="PTHR37089">
    <property type="entry name" value="PROTEIN U-RELATED"/>
    <property type="match status" value="1"/>
</dbReference>
<protein>
    <submittedName>
        <fullName evidence="3">Fimbrial major subunit CsuA/B family protein</fullName>
    </submittedName>
</protein>
<keyword evidence="1" id="KW-0732">Signal</keyword>
<evidence type="ECO:0000259" key="2">
    <source>
        <dbReference type="Pfam" id="PF05229"/>
    </source>
</evidence>
<dbReference type="OrthoDB" id="6078729at2"/>
<name>A0A6L6IGC2_9ENTR</name>
<dbReference type="EMBL" id="WMJZ01000001">
    <property type="protein sequence ID" value="MTH44698.1"/>
    <property type="molecule type" value="Genomic_DNA"/>
</dbReference>
<accession>A0A6L6IGC2</accession>
<feature type="signal peptide" evidence="1">
    <location>
        <begin position="1"/>
        <end position="26"/>
    </location>
</feature>
<dbReference type="RefSeq" id="WP_155106405.1">
    <property type="nucleotide sequence ID" value="NZ_WMJZ01000001.1"/>
</dbReference>
<dbReference type="InterPro" id="IPR007893">
    <property type="entry name" value="Spore_coat_U/FanG"/>
</dbReference>
<organism evidence="3 4">
    <name type="scientific">Intestinirhabdus alba</name>
    <dbReference type="NCBI Taxonomy" id="2899544"/>
    <lineage>
        <taxon>Bacteria</taxon>
        <taxon>Pseudomonadati</taxon>
        <taxon>Pseudomonadota</taxon>
        <taxon>Gammaproteobacteria</taxon>
        <taxon>Enterobacterales</taxon>
        <taxon>Enterobacteriaceae</taxon>
        <taxon>Intestinirhabdus</taxon>
    </lineage>
</organism>
<evidence type="ECO:0000313" key="3">
    <source>
        <dbReference type="EMBL" id="MTH44698.1"/>
    </source>
</evidence>
<feature type="chain" id="PRO_5027097180" evidence="1">
    <location>
        <begin position="27"/>
        <end position="316"/>
    </location>
</feature>
<dbReference type="AlphaFoldDB" id="A0A6L6IGC2"/>
<dbReference type="SMART" id="SM00972">
    <property type="entry name" value="SCPU"/>
    <property type="match status" value="1"/>
</dbReference>
<dbReference type="InterPro" id="IPR053167">
    <property type="entry name" value="Spore_coat_component"/>
</dbReference>
<evidence type="ECO:0000313" key="4">
    <source>
        <dbReference type="Proteomes" id="UP000477739"/>
    </source>
</evidence>
<keyword evidence="4" id="KW-1185">Reference proteome</keyword>
<comment type="caution">
    <text evidence="3">The sequence shown here is derived from an EMBL/GenBank/DDBJ whole genome shotgun (WGS) entry which is preliminary data.</text>
</comment>
<sequence length="316" mass="33350">MHVVRLCLLTLCGLFMLMAISPRAQAAECWNLSPAAFSFGTVTGGETARANASLQYSCNNYESTPKYVRLCLNLTSVSVPQMHTNPPVTPLNYLVYQASDLSNNLGYDSGSYYQQTLYLGPAQTNYTFDFDLAAIIPAGQTGLTAGDYFDYGTDITIKYTESDTVDGLPSCPAMAGTVVADRISSTATIKNGCDLLSVAPMDFGSKSPVNGGQLAGDAAAGVAIRCPVNTTFTVAIGPGVNNDGTSRRVCNGANCVAYGLYQDAGHTTPWNDSDAVQTQTATTGDAQTLTVYGMIPAQSWPTPGTYTDTVVVTLSY</sequence>
<dbReference type="PANTHER" id="PTHR37089:SF3">
    <property type="entry name" value="EXPORTED PROTEIN"/>
    <property type="match status" value="1"/>
</dbReference>
<dbReference type="Proteomes" id="UP000477739">
    <property type="component" value="Unassembled WGS sequence"/>
</dbReference>
<evidence type="ECO:0000256" key="1">
    <source>
        <dbReference type="SAM" id="SignalP"/>
    </source>
</evidence>